<dbReference type="InterPro" id="IPR019183">
    <property type="entry name" value="NAA25_NatB_aux_su"/>
</dbReference>
<name>A0A158R648_9BILA</name>
<dbReference type="GO" id="GO:0031416">
    <property type="term" value="C:NatB complex"/>
    <property type="evidence" value="ECO:0007669"/>
    <property type="project" value="TreeGrafter"/>
</dbReference>
<comment type="similarity">
    <text evidence="1">Belongs to the MDM20/NAA25 family.</text>
</comment>
<evidence type="ECO:0000313" key="3">
    <source>
        <dbReference type="Proteomes" id="UP000046393"/>
    </source>
</evidence>
<dbReference type="Proteomes" id="UP000046393">
    <property type="component" value="Unplaced"/>
</dbReference>
<accession>A0A158R648</accession>
<evidence type="ECO:0000256" key="1">
    <source>
        <dbReference type="ARBA" id="ARBA00006298"/>
    </source>
</evidence>
<protein>
    <submittedName>
        <fullName evidence="4">N-terminal acetyltransferase B complex subunit MDM20 homolog</fullName>
    </submittedName>
</protein>
<dbReference type="WBParaSite" id="SMUV_0000941901-mRNA-1">
    <property type="protein sequence ID" value="SMUV_0000941901-mRNA-1"/>
    <property type="gene ID" value="SMUV_0000941901"/>
</dbReference>
<evidence type="ECO:0000313" key="4">
    <source>
        <dbReference type="WBParaSite" id="SMUV_0000941901-mRNA-1"/>
    </source>
</evidence>
<dbReference type="Pfam" id="PF09797">
    <property type="entry name" value="NatB_MDM20"/>
    <property type="match status" value="1"/>
</dbReference>
<keyword evidence="2" id="KW-0802">TPR repeat</keyword>
<dbReference type="STRING" id="451379.A0A158R648"/>
<reference evidence="4" key="1">
    <citation type="submission" date="2016-04" db="UniProtKB">
        <authorList>
            <consortium name="WormBaseParasite"/>
        </authorList>
    </citation>
    <scope>IDENTIFICATION</scope>
</reference>
<organism evidence="3 4">
    <name type="scientific">Syphacia muris</name>
    <dbReference type="NCBI Taxonomy" id="451379"/>
    <lineage>
        <taxon>Eukaryota</taxon>
        <taxon>Metazoa</taxon>
        <taxon>Ecdysozoa</taxon>
        <taxon>Nematoda</taxon>
        <taxon>Chromadorea</taxon>
        <taxon>Rhabditida</taxon>
        <taxon>Spirurina</taxon>
        <taxon>Oxyuridomorpha</taxon>
        <taxon>Oxyuroidea</taxon>
        <taxon>Oxyuridae</taxon>
        <taxon>Syphacia</taxon>
    </lineage>
</organism>
<dbReference type="PANTHER" id="PTHR22767:SF3">
    <property type="entry name" value="N-ALPHA-ACETYLTRANSFERASE 25, NATB AUXILIARY SUBUNIT"/>
    <property type="match status" value="1"/>
</dbReference>
<dbReference type="Gene3D" id="1.25.40.1040">
    <property type="match status" value="1"/>
</dbReference>
<dbReference type="AlphaFoldDB" id="A0A158R648"/>
<keyword evidence="3" id="KW-1185">Reference proteome</keyword>
<dbReference type="PANTHER" id="PTHR22767">
    <property type="entry name" value="N-TERMINAL ACETYLTRANSFERASE-RELATED"/>
    <property type="match status" value="1"/>
</dbReference>
<proteinExistence type="inferred from homology"/>
<evidence type="ECO:0000256" key="2">
    <source>
        <dbReference type="ARBA" id="ARBA00022803"/>
    </source>
</evidence>
<sequence>MHVFSAALDSFNNRKAIQEADKVLKKHPYTHCAKALKALALVRIDRSSEAWQLLEEIEANLDELDENTIQLICHSFKEAFTPERICSLYERICASQPKNEHNLTQLFMSYVRIRNYQLQKKTALTLYKEFPRNPYYFWSVMSVVMLGMADPSLAKTMYFPLAEKMIRKMIDSNLIQAEAGFVYSLSTECDLYALVLQQSGKYEESVNFLESFERHIFLLFIIFCGIEVTFAGNLDDPLYKRFSQQPKGLLLYRILNLHSLAENYATVFQKCLDAVKEMPDDWHIWEGMLNAAFRRMKQETCTNEEKNTLIEKMVEKVLSVINSDAVYDGKRRVRGPYIARLALIERLFQNKMIAMDQLAAHNLGDLLKHLIEYVNMFYALPCCFCDISVFLQFLSKEETDILLEKVAQMVDSVTKKHLTSEETVTILPFYFFQLSDEKAKKAEPLKWAEILHYRMKRALGCYNVLSADQKRDIASTLSKLMNASSDSALASAAYAQLTAYIYWDLYTKHSDSTALYEMILFLESVLTVNSDYTCRLMLCRAYGIIGAIDRVQKLLQSLDIKFVQRDTLGYFLFGLHEQYGRFSSAIIYYTELTLFFDHSEKEISESIVTAYKNGAFLQIPRLIEFLNAINHSVIAIGADIQNRVLSACFAVKKLQFIVDTLFGDEDIIDFNIVQDNRDLFAIASFEGGYIRKKIDEEKLRSYKEQVALMKLKHLLLRSIAVIGMPDTTLEKFNSYYADYCKHVDACKKQFPCDMQQPIELMQAAPPLYFTDMLYSGYLDILNILLVAANNFLGLQTVDESTNKEADCVEKLLQKCMPNKVSFMSAIENFVQLSTDWKNVLKFHVLLRHCSKTVECLTLASLTLKLLEALVERLYSKMTNNKKISKKNSCSGIFNELYDCIKSGAQIISDMLDDGAALLINRDAIFPDVDHSYDKEHFTLLMKQKLSIEINIVNCYESSVCELQKFTQRLLKVPFI</sequence>